<comment type="caution">
    <text evidence="1">The sequence shown here is derived from an EMBL/GenBank/DDBJ whole genome shotgun (WGS) entry which is preliminary data.</text>
</comment>
<sequence>MPILPEAIIEALSELGGERNVREVKEWIYDRYGDRWKDIGTRMSDMVPVSHEGNASSQIQAKYRVLNRVSKGRYCLILNESKIENVKISKIKSNNEKDIVHSKSKSHYYIDTSTNMLEVYTSKRLPFEPKGWQVDMRNSIRNGLKSLNGENVTLRALYKSMSEDFFDVENVLFYNVGSSAFSHLDIKSLQFERVFEYPPTVNRLQQLNHYQSYKILEQNESLSEYWAKKNTLATWKNVTIPKLSSEIKPHSIWYAMKTGAIKVFDRTYSNYYGMEVTIKSPIHTKINLVSVMKPLLDGIISSFHHHELSDLDEVIFRLNHYINLPQEKIERFLLDNRTSILGPRNLIQAYRSGVKWNPKDDAFPFMKINIETQSQNDNWLIDGKIFKISNINS</sequence>
<protein>
    <submittedName>
        <fullName evidence="1">Uncharacterized protein</fullName>
    </submittedName>
</protein>
<dbReference type="Proteomes" id="UP000581688">
    <property type="component" value="Unassembled WGS sequence"/>
</dbReference>
<proteinExistence type="predicted"/>
<evidence type="ECO:0000313" key="2">
    <source>
        <dbReference type="Proteomes" id="UP000581688"/>
    </source>
</evidence>
<name>A0A841PS28_9BACI</name>
<accession>A0A841PS28</accession>
<organism evidence="1 2">
    <name type="scientific">Salirhabdus euzebyi</name>
    <dbReference type="NCBI Taxonomy" id="394506"/>
    <lineage>
        <taxon>Bacteria</taxon>
        <taxon>Bacillati</taxon>
        <taxon>Bacillota</taxon>
        <taxon>Bacilli</taxon>
        <taxon>Bacillales</taxon>
        <taxon>Bacillaceae</taxon>
        <taxon>Salirhabdus</taxon>
    </lineage>
</organism>
<gene>
    <name evidence="1" type="ORF">HNQ94_000021</name>
</gene>
<keyword evidence="2" id="KW-1185">Reference proteome</keyword>
<reference evidence="1 2" key="1">
    <citation type="submission" date="2020-08" db="EMBL/GenBank/DDBJ databases">
        <title>Genomic Encyclopedia of Type Strains, Phase IV (KMG-IV): sequencing the most valuable type-strain genomes for metagenomic binning, comparative biology and taxonomic classification.</title>
        <authorList>
            <person name="Goeker M."/>
        </authorList>
    </citation>
    <scope>NUCLEOTIDE SEQUENCE [LARGE SCALE GENOMIC DNA]</scope>
    <source>
        <strain evidence="1 2">DSM 19612</strain>
    </source>
</reference>
<dbReference type="EMBL" id="JACHGH010000001">
    <property type="protein sequence ID" value="MBB6451600.1"/>
    <property type="molecule type" value="Genomic_DNA"/>
</dbReference>
<dbReference type="RefSeq" id="WP_174496234.1">
    <property type="nucleotide sequence ID" value="NZ_CADDWK010000007.1"/>
</dbReference>
<dbReference type="AlphaFoldDB" id="A0A841PS28"/>
<evidence type="ECO:0000313" key="1">
    <source>
        <dbReference type="EMBL" id="MBB6451600.1"/>
    </source>
</evidence>